<evidence type="ECO:0000313" key="1">
    <source>
        <dbReference type="EMBL" id="KAF2468068.1"/>
    </source>
</evidence>
<name>A0ACB6QNB4_9PLEO</name>
<protein>
    <submittedName>
        <fullName evidence="1">Uncharacterized protein</fullName>
    </submittedName>
</protein>
<evidence type="ECO:0000313" key="2">
    <source>
        <dbReference type="Proteomes" id="UP000799755"/>
    </source>
</evidence>
<proteinExistence type="predicted"/>
<sequence length="205" mass="21901">MAPGSAVAGQTFVSKRQLPGVTDSIGASILSVLTTAIPPDSVSIAISNPDFFSSTYAVTTTTETRASSFPYTSTPTRTASGVVLATSPSVPSSAPSTGSRNPLSTSAKIGIGIGISAFAWIVIAMVGCFILGRRKGRRDTVPAQHMDLPEYVRPSIANTLGIEDQHLHYRQDNSPQYPEIMAVRGALERKSDSPGTWRTNYRIWR</sequence>
<keyword evidence="2" id="KW-1185">Reference proteome</keyword>
<accession>A0ACB6QNB4</accession>
<reference evidence="1" key="1">
    <citation type="journal article" date="2020" name="Stud. Mycol.">
        <title>101 Dothideomycetes genomes: a test case for predicting lifestyles and emergence of pathogens.</title>
        <authorList>
            <person name="Haridas S."/>
            <person name="Albert R."/>
            <person name="Binder M."/>
            <person name="Bloem J."/>
            <person name="Labutti K."/>
            <person name="Salamov A."/>
            <person name="Andreopoulos B."/>
            <person name="Baker S."/>
            <person name="Barry K."/>
            <person name="Bills G."/>
            <person name="Bluhm B."/>
            <person name="Cannon C."/>
            <person name="Castanera R."/>
            <person name="Culley D."/>
            <person name="Daum C."/>
            <person name="Ezra D."/>
            <person name="Gonzalez J."/>
            <person name="Henrissat B."/>
            <person name="Kuo A."/>
            <person name="Liang C."/>
            <person name="Lipzen A."/>
            <person name="Lutzoni F."/>
            <person name="Magnuson J."/>
            <person name="Mondo S."/>
            <person name="Nolan M."/>
            <person name="Ohm R."/>
            <person name="Pangilinan J."/>
            <person name="Park H.-J."/>
            <person name="Ramirez L."/>
            <person name="Alfaro M."/>
            <person name="Sun H."/>
            <person name="Tritt A."/>
            <person name="Yoshinaga Y."/>
            <person name="Zwiers L.-H."/>
            <person name="Turgeon B."/>
            <person name="Goodwin S."/>
            <person name="Spatafora J."/>
            <person name="Crous P."/>
            <person name="Grigoriev I."/>
        </authorList>
    </citation>
    <scope>NUCLEOTIDE SEQUENCE</scope>
    <source>
        <strain evidence="1">ATCC 200398</strain>
    </source>
</reference>
<comment type="caution">
    <text evidence="1">The sequence shown here is derived from an EMBL/GenBank/DDBJ whole genome shotgun (WGS) entry which is preliminary data.</text>
</comment>
<gene>
    <name evidence="1" type="ORF">BDR25DRAFT_316214</name>
</gene>
<dbReference type="EMBL" id="MU003517">
    <property type="protein sequence ID" value="KAF2468068.1"/>
    <property type="molecule type" value="Genomic_DNA"/>
</dbReference>
<dbReference type="Proteomes" id="UP000799755">
    <property type="component" value="Unassembled WGS sequence"/>
</dbReference>
<organism evidence="1 2">
    <name type="scientific">Lindgomyces ingoldianus</name>
    <dbReference type="NCBI Taxonomy" id="673940"/>
    <lineage>
        <taxon>Eukaryota</taxon>
        <taxon>Fungi</taxon>
        <taxon>Dikarya</taxon>
        <taxon>Ascomycota</taxon>
        <taxon>Pezizomycotina</taxon>
        <taxon>Dothideomycetes</taxon>
        <taxon>Pleosporomycetidae</taxon>
        <taxon>Pleosporales</taxon>
        <taxon>Lindgomycetaceae</taxon>
        <taxon>Lindgomyces</taxon>
    </lineage>
</organism>